<evidence type="ECO:0000256" key="3">
    <source>
        <dbReference type="ARBA" id="ARBA00022475"/>
    </source>
</evidence>
<keyword evidence="6 7" id="KW-0472">Membrane</keyword>
<dbReference type="InterPro" id="IPR035906">
    <property type="entry name" value="MetI-like_sf"/>
</dbReference>
<dbReference type="eggNOG" id="COG0395">
    <property type="taxonomic scope" value="Bacteria"/>
</dbReference>
<feature type="transmembrane region" description="Helical" evidence="7">
    <location>
        <begin position="211"/>
        <end position="233"/>
    </location>
</feature>
<evidence type="ECO:0000256" key="4">
    <source>
        <dbReference type="ARBA" id="ARBA00022692"/>
    </source>
</evidence>
<accession>A0A087E950</accession>
<evidence type="ECO:0000256" key="6">
    <source>
        <dbReference type="ARBA" id="ARBA00023136"/>
    </source>
</evidence>
<keyword evidence="5 7" id="KW-1133">Transmembrane helix</keyword>
<evidence type="ECO:0000259" key="8">
    <source>
        <dbReference type="PROSITE" id="PS50928"/>
    </source>
</evidence>
<dbReference type="GO" id="GO:0055085">
    <property type="term" value="P:transmembrane transport"/>
    <property type="evidence" value="ECO:0007669"/>
    <property type="project" value="InterPro"/>
</dbReference>
<comment type="similarity">
    <text evidence="7">Belongs to the binding-protein-dependent transport system permease family.</text>
</comment>
<evidence type="ECO:0000313" key="9">
    <source>
        <dbReference type="EMBL" id="KFJ04301.1"/>
    </source>
</evidence>
<protein>
    <submittedName>
        <fullName evidence="9">Sugar permease of ABC transporter system</fullName>
    </submittedName>
</protein>
<dbReference type="InterPro" id="IPR000515">
    <property type="entry name" value="MetI-like"/>
</dbReference>
<feature type="transmembrane region" description="Helical" evidence="7">
    <location>
        <begin position="38"/>
        <end position="65"/>
    </location>
</feature>
<sequence length="301" mass="33024">MSAATKTASSESLEEMNARINEENARLRKKATTRRRIGLFWSYFALVLITILMVFPLIIVLLVSFTPNAVTQTWPPKVIPSAFTLENYTSLFQRLPVGREMLNTVVFAGVVTIVSVFFDSLAAYGLSRVDFKGRGLLLGVLIATMMIPGMALLIPVYKLLAGMGLVNSYWGIIIPRMADVGGIFLLRQFFISIPKDLDNAARIDGAGEFRIFAQIILPNAIPAILTVGMFNFMGNWNDLLWPLIMTSKPETRTITAGLAMLTGHGSSVTPYGVVMAGALFPLCLCWWCSSSCKSDSLKALP</sequence>
<comment type="caution">
    <text evidence="9">The sequence shown here is derived from an EMBL/GenBank/DDBJ whole genome shotgun (WGS) entry which is preliminary data.</text>
</comment>
<dbReference type="PANTHER" id="PTHR43744">
    <property type="entry name" value="ABC TRANSPORTER PERMEASE PROTEIN MG189-RELATED-RELATED"/>
    <property type="match status" value="1"/>
</dbReference>
<proteinExistence type="inferred from homology"/>
<feature type="transmembrane region" description="Helical" evidence="7">
    <location>
        <begin position="101"/>
        <end position="124"/>
    </location>
</feature>
<evidence type="ECO:0000256" key="7">
    <source>
        <dbReference type="RuleBase" id="RU363032"/>
    </source>
</evidence>
<organism evidence="9 10">
    <name type="scientific">Bifidobacterium tsurumiense</name>
    <dbReference type="NCBI Taxonomy" id="356829"/>
    <lineage>
        <taxon>Bacteria</taxon>
        <taxon>Bacillati</taxon>
        <taxon>Actinomycetota</taxon>
        <taxon>Actinomycetes</taxon>
        <taxon>Bifidobacteriales</taxon>
        <taxon>Bifidobacteriaceae</taxon>
        <taxon>Bifidobacterium</taxon>
    </lineage>
</organism>
<evidence type="ECO:0000256" key="2">
    <source>
        <dbReference type="ARBA" id="ARBA00022448"/>
    </source>
</evidence>
<dbReference type="PANTHER" id="PTHR43744:SF8">
    <property type="entry name" value="SN-GLYCEROL-3-PHOSPHATE TRANSPORT SYSTEM PERMEASE PROTEIN UGPE"/>
    <property type="match status" value="1"/>
</dbReference>
<dbReference type="SUPFAM" id="SSF161098">
    <property type="entry name" value="MetI-like"/>
    <property type="match status" value="1"/>
</dbReference>
<keyword evidence="10" id="KW-1185">Reference proteome</keyword>
<dbReference type="AlphaFoldDB" id="A0A087E950"/>
<keyword evidence="4 7" id="KW-0812">Transmembrane</keyword>
<gene>
    <name evidence="9" type="ORF">BITS_1401</name>
</gene>
<feature type="domain" description="ABC transmembrane type-1" evidence="8">
    <location>
        <begin position="101"/>
        <end position="292"/>
    </location>
</feature>
<evidence type="ECO:0000313" key="10">
    <source>
        <dbReference type="Proteomes" id="UP000029080"/>
    </source>
</evidence>
<dbReference type="Pfam" id="PF00528">
    <property type="entry name" value="BPD_transp_1"/>
    <property type="match status" value="1"/>
</dbReference>
<reference evidence="9 10" key="1">
    <citation type="submission" date="2014-03" db="EMBL/GenBank/DDBJ databases">
        <title>Genomics of Bifidobacteria.</title>
        <authorList>
            <person name="Ventura M."/>
            <person name="Milani C."/>
            <person name="Lugli G.A."/>
        </authorList>
    </citation>
    <scope>NUCLEOTIDE SEQUENCE [LARGE SCALE GENOMIC DNA]</scope>
    <source>
        <strain evidence="9 10">JCM 13495</strain>
    </source>
</reference>
<feature type="transmembrane region" description="Helical" evidence="7">
    <location>
        <begin position="169"/>
        <end position="190"/>
    </location>
</feature>
<dbReference type="EMBL" id="JGZU01000019">
    <property type="protein sequence ID" value="KFJ04301.1"/>
    <property type="molecule type" value="Genomic_DNA"/>
</dbReference>
<evidence type="ECO:0000256" key="1">
    <source>
        <dbReference type="ARBA" id="ARBA00004651"/>
    </source>
</evidence>
<dbReference type="CDD" id="cd06261">
    <property type="entry name" value="TM_PBP2"/>
    <property type="match status" value="1"/>
</dbReference>
<keyword evidence="2 7" id="KW-0813">Transport</keyword>
<name>A0A087E950_9BIFI</name>
<feature type="transmembrane region" description="Helical" evidence="7">
    <location>
        <begin position="268"/>
        <end position="288"/>
    </location>
</feature>
<dbReference type="Proteomes" id="UP000029080">
    <property type="component" value="Unassembled WGS sequence"/>
</dbReference>
<dbReference type="PROSITE" id="PS50928">
    <property type="entry name" value="ABC_TM1"/>
    <property type="match status" value="1"/>
</dbReference>
<feature type="transmembrane region" description="Helical" evidence="7">
    <location>
        <begin position="136"/>
        <end position="157"/>
    </location>
</feature>
<keyword evidence="3" id="KW-1003">Cell membrane</keyword>
<dbReference type="STRING" id="356829.BITS_1401"/>
<evidence type="ECO:0000256" key="5">
    <source>
        <dbReference type="ARBA" id="ARBA00022989"/>
    </source>
</evidence>
<dbReference type="RefSeq" id="WP_238556584.1">
    <property type="nucleotide sequence ID" value="NZ_JGZU01000019.1"/>
</dbReference>
<comment type="subcellular location">
    <subcellularLocation>
        <location evidence="1 7">Cell membrane</location>
        <topology evidence="1 7">Multi-pass membrane protein</topology>
    </subcellularLocation>
</comment>
<dbReference type="GO" id="GO:0005886">
    <property type="term" value="C:plasma membrane"/>
    <property type="evidence" value="ECO:0007669"/>
    <property type="project" value="UniProtKB-SubCell"/>
</dbReference>
<dbReference type="Gene3D" id="1.10.3720.10">
    <property type="entry name" value="MetI-like"/>
    <property type="match status" value="1"/>
</dbReference>